<reference evidence="2" key="2">
    <citation type="submission" date="2020-09" db="EMBL/GenBank/DDBJ databases">
        <authorList>
            <person name="Sun Q."/>
            <person name="Zhou Y."/>
        </authorList>
    </citation>
    <scope>NUCLEOTIDE SEQUENCE</scope>
    <source>
        <strain evidence="2">CGMCC 1.15388</strain>
    </source>
</reference>
<dbReference type="NCBIfam" id="NF037959">
    <property type="entry name" value="MFS_SpdSyn"/>
    <property type="match status" value="1"/>
</dbReference>
<accession>A0A917ALK2</accession>
<evidence type="ECO:0000256" key="1">
    <source>
        <dbReference type="ARBA" id="ARBA00023115"/>
    </source>
</evidence>
<sequence>MAHRIQLSFSGHFAELSPDDLTETGVVLSTGPAPDQMAEQSHVEVEDPSYLLHDYTYRMSSVLRAVAPRLWGERPASVLHLGAGALTLPRWIQAQWPGSAAIAQTVVDIEPELVDFILEHVPMEPAPENVVADAAQVLGPEGALAGRSFDVVIVDLFNSADAPASLVSAEFCAQVLRALNPQGLLLMNLGDDAGMDFARGLTSTLLGAAGKPDDALLTAPDAVLCAHEEGNLVFATVPDAGFTDFERQLIWAAGPHPGDVLTGSELTDWTS</sequence>
<dbReference type="EMBL" id="BMIS01000001">
    <property type="protein sequence ID" value="GGE59865.1"/>
    <property type="molecule type" value="Genomic_DNA"/>
</dbReference>
<dbReference type="Proteomes" id="UP000633136">
    <property type="component" value="Unassembled WGS sequence"/>
</dbReference>
<evidence type="ECO:0000313" key="3">
    <source>
        <dbReference type="Proteomes" id="UP000633136"/>
    </source>
</evidence>
<dbReference type="GO" id="GO:0006596">
    <property type="term" value="P:polyamine biosynthetic process"/>
    <property type="evidence" value="ECO:0007669"/>
    <property type="project" value="UniProtKB-KW"/>
</dbReference>
<reference evidence="2" key="1">
    <citation type="journal article" date="2014" name="Int. J. Syst. Evol. Microbiol.">
        <title>Complete genome sequence of Corynebacterium casei LMG S-19264T (=DSM 44701T), isolated from a smear-ripened cheese.</title>
        <authorList>
            <consortium name="US DOE Joint Genome Institute (JGI-PGF)"/>
            <person name="Walter F."/>
            <person name="Albersmeier A."/>
            <person name="Kalinowski J."/>
            <person name="Ruckert C."/>
        </authorList>
    </citation>
    <scope>NUCLEOTIDE SEQUENCE</scope>
    <source>
        <strain evidence="2">CGMCC 1.15388</strain>
    </source>
</reference>
<protein>
    <submittedName>
        <fullName evidence="2">Spermidine synthase</fullName>
    </submittedName>
</protein>
<dbReference type="InterPro" id="IPR029063">
    <property type="entry name" value="SAM-dependent_MTases_sf"/>
</dbReference>
<dbReference type="PANTHER" id="PTHR43317:SF1">
    <property type="entry name" value="THERMOSPERMINE SYNTHASE ACAULIS5"/>
    <property type="match status" value="1"/>
</dbReference>
<evidence type="ECO:0000313" key="2">
    <source>
        <dbReference type="EMBL" id="GGE59865.1"/>
    </source>
</evidence>
<dbReference type="PANTHER" id="PTHR43317">
    <property type="entry name" value="THERMOSPERMINE SYNTHASE ACAULIS5"/>
    <property type="match status" value="1"/>
</dbReference>
<name>A0A917ALK2_9MICC</name>
<dbReference type="SUPFAM" id="SSF53335">
    <property type="entry name" value="S-adenosyl-L-methionine-dependent methyltransferases"/>
    <property type="match status" value="1"/>
</dbReference>
<dbReference type="AlphaFoldDB" id="A0A917ALK2"/>
<gene>
    <name evidence="2" type="ORF">GCM10011401_03400</name>
</gene>
<dbReference type="RefSeq" id="WP_188682257.1">
    <property type="nucleotide sequence ID" value="NZ_BMIS01000001.1"/>
</dbReference>
<comment type="caution">
    <text evidence="2">The sequence shown here is derived from an EMBL/GenBank/DDBJ whole genome shotgun (WGS) entry which is preliminary data.</text>
</comment>
<organism evidence="2 3">
    <name type="scientific">Nesterenkonia cremea</name>
    <dbReference type="NCBI Taxonomy" id="1882340"/>
    <lineage>
        <taxon>Bacteria</taxon>
        <taxon>Bacillati</taxon>
        <taxon>Actinomycetota</taxon>
        <taxon>Actinomycetes</taxon>
        <taxon>Micrococcales</taxon>
        <taxon>Micrococcaceae</taxon>
        <taxon>Nesterenkonia</taxon>
    </lineage>
</organism>
<keyword evidence="3" id="KW-1185">Reference proteome</keyword>
<dbReference type="Gene3D" id="3.40.50.150">
    <property type="entry name" value="Vaccinia Virus protein VP39"/>
    <property type="match status" value="1"/>
</dbReference>
<keyword evidence="1" id="KW-0620">Polyamine biosynthesis</keyword>
<proteinExistence type="predicted"/>